<keyword evidence="1" id="KW-0547">Nucleotide-binding</keyword>
<dbReference type="AlphaFoldDB" id="A0A382H0K0"/>
<name>A0A382H0K0_9ZZZZ</name>
<dbReference type="GO" id="GO:0006302">
    <property type="term" value="P:double-strand break repair"/>
    <property type="evidence" value="ECO:0007669"/>
    <property type="project" value="TreeGrafter"/>
</dbReference>
<reference evidence="5" key="1">
    <citation type="submission" date="2018-05" db="EMBL/GenBank/DDBJ databases">
        <authorList>
            <person name="Lanie J.A."/>
            <person name="Ng W.-L."/>
            <person name="Kazmierczak K.M."/>
            <person name="Andrzejewski T.M."/>
            <person name="Davidsen T.M."/>
            <person name="Wayne K.J."/>
            <person name="Tettelin H."/>
            <person name="Glass J.I."/>
            <person name="Rusch D."/>
            <person name="Podicherti R."/>
            <person name="Tsui H.-C.T."/>
            <person name="Winkler M.E."/>
        </authorList>
    </citation>
    <scope>NUCLEOTIDE SEQUENCE</scope>
</reference>
<feature type="domain" description="Primosomal protein N' 3' DNA-binding" evidence="4">
    <location>
        <begin position="6"/>
        <end position="102"/>
    </location>
</feature>
<keyword evidence="2" id="KW-0067">ATP-binding</keyword>
<dbReference type="GO" id="GO:0006310">
    <property type="term" value="P:DNA recombination"/>
    <property type="evidence" value="ECO:0007669"/>
    <property type="project" value="TreeGrafter"/>
</dbReference>
<dbReference type="InterPro" id="IPR041222">
    <property type="entry name" value="PriA_3primeBD"/>
</dbReference>
<dbReference type="GO" id="GO:0005524">
    <property type="term" value="F:ATP binding"/>
    <property type="evidence" value="ECO:0007669"/>
    <property type="project" value="UniProtKB-KW"/>
</dbReference>
<dbReference type="Gene3D" id="3.40.1440.60">
    <property type="entry name" value="PriA, 3(prime) DNA-binding domain"/>
    <property type="match status" value="1"/>
</dbReference>
<dbReference type="InterPro" id="IPR042115">
    <property type="entry name" value="PriA_3primeBD_sf"/>
</dbReference>
<protein>
    <recommendedName>
        <fullName evidence="4">Primosomal protein N' 3' DNA-binding domain-containing protein</fullName>
    </recommendedName>
</protein>
<feature type="non-terminal residue" evidence="5">
    <location>
        <position position="313"/>
    </location>
</feature>
<dbReference type="GO" id="GO:0043138">
    <property type="term" value="F:3'-5' DNA helicase activity"/>
    <property type="evidence" value="ECO:0007669"/>
    <property type="project" value="TreeGrafter"/>
</dbReference>
<dbReference type="PANTHER" id="PTHR30580:SF1">
    <property type="entry name" value="COMF OPERON PROTEIN 1"/>
    <property type="match status" value="1"/>
</dbReference>
<evidence type="ECO:0000256" key="3">
    <source>
        <dbReference type="ARBA" id="ARBA00023125"/>
    </source>
</evidence>
<dbReference type="GO" id="GO:0003677">
    <property type="term" value="F:DNA binding"/>
    <property type="evidence" value="ECO:0007669"/>
    <property type="project" value="UniProtKB-KW"/>
</dbReference>
<accession>A0A382H0K0</accession>
<evidence type="ECO:0000313" key="5">
    <source>
        <dbReference type="EMBL" id="SVB80477.1"/>
    </source>
</evidence>
<keyword evidence="3" id="KW-0238">DNA-binding</keyword>
<organism evidence="5">
    <name type="scientific">marine metagenome</name>
    <dbReference type="NCBI Taxonomy" id="408172"/>
    <lineage>
        <taxon>unclassified sequences</taxon>
        <taxon>metagenomes</taxon>
        <taxon>ecological metagenomes</taxon>
    </lineage>
</organism>
<dbReference type="EMBL" id="UINC01058337">
    <property type="protein sequence ID" value="SVB80477.1"/>
    <property type="molecule type" value="Genomic_DNA"/>
</dbReference>
<evidence type="ECO:0000259" key="4">
    <source>
        <dbReference type="Pfam" id="PF17764"/>
    </source>
</evidence>
<gene>
    <name evidence="5" type="ORF">METZ01_LOCUS233331</name>
</gene>
<evidence type="ECO:0000256" key="2">
    <source>
        <dbReference type="ARBA" id="ARBA00022840"/>
    </source>
</evidence>
<proteinExistence type="predicted"/>
<dbReference type="GO" id="GO:0006270">
    <property type="term" value="P:DNA replication initiation"/>
    <property type="evidence" value="ECO:0007669"/>
    <property type="project" value="TreeGrafter"/>
</dbReference>
<dbReference type="PANTHER" id="PTHR30580">
    <property type="entry name" value="PRIMOSOMAL PROTEIN N"/>
    <property type="match status" value="1"/>
</dbReference>
<sequence length="313" mass="36398">MTRFVEVAVDFKSEPAKTFTYVVPDKLDTVSLGSLVRVPFGTREINGIVFKVSKIPEYPDPLPITKLIHPHSLLTEIQIELANWISRYYLCSLYEAAALMLPVGQRHIGKVYVHVKKSFIGDITLVEKIPSIKNDYDLFKYLFQNSPLEFNQVVKQFGFGTEKKINRFVSDGLLDLKYRNPNQIVKHKYIDYLHMPLANIELLPDQIKRLNKRGYKQVLALKSFVKVSMPLTEAYKEFGKYAINKLLKEEFLQKQKVRIERNPLSEINMNSINKSLEKNWDLTKHQKSAINEIDKSLKKYRFEDSLFLIHGVT</sequence>
<evidence type="ECO:0000256" key="1">
    <source>
        <dbReference type="ARBA" id="ARBA00022741"/>
    </source>
</evidence>
<dbReference type="Pfam" id="PF17764">
    <property type="entry name" value="PriA_3primeBD"/>
    <property type="match status" value="1"/>
</dbReference>